<name>A0A645INY1_9ZZZZ</name>
<gene>
    <name evidence="3" type="ORF">SDC9_200694</name>
</gene>
<feature type="transmembrane region" description="Helical" evidence="1">
    <location>
        <begin position="44"/>
        <end position="61"/>
    </location>
</feature>
<feature type="domain" description="Heparan-alpha-glucosaminide N-acetyltransferase catalytic" evidence="2">
    <location>
        <begin position="2"/>
        <end position="93"/>
    </location>
</feature>
<comment type="caution">
    <text evidence="3">The sequence shown here is derived from an EMBL/GenBank/DDBJ whole genome shotgun (WGS) entry which is preliminary data.</text>
</comment>
<sequence length="108" mass="11732">MLLLAIGVMAAGPTIAVTKAATDWLLPVGVTSPAFASLDFYPLIPWYGLFLLGSLLGRLAYPQKATLLPAVKCCSWLIVLGRHSLLIYLVHQPLLLVVLLLLRRLALL</sequence>
<dbReference type="InterPro" id="IPR012429">
    <property type="entry name" value="HGSNAT_cat"/>
</dbReference>
<organism evidence="3">
    <name type="scientific">bioreactor metagenome</name>
    <dbReference type="NCBI Taxonomy" id="1076179"/>
    <lineage>
        <taxon>unclassified sequences</taxon>
        <taxon>metagenomes</taxon>
        <taxon>ecological metagenomes</taxon>
    </lineage>
</organism>
<feature type="transmembrane region" description="Helical" evidence="1">
    <location>
        <begin position="73"/>
        <end position="102"/>
    </location>
</feature>
<reference evidence="3" key="1">
    <citation type="submission" date="2019-08" db="EMBL/GenBank/DDBJ databases">
        <authorList>
            <person name="Kucharzyk K."/>
            <person name="Murdoch R.W."/>
            <person name="Higgins S."/>
            <person name="Loffler F."/>
        </authorList>
    </citation>
    <scope>NUCLEOTIDE SEQUENCE</scope>
</reference>
<protein>
    <recommendedName>
        <fullName evidence="2">Heparan-alpha-glucosaminide N-acetyltransferase catalytic domain-containing protein</fullName>
    </recommendedName>
</protein>
<evidence type="ECO:0000313" key="3">
    <source>
        <dbReference type="EMBL" id="MPN53031.1"/>
    </source>
</evidence>
<evidence type="ECO:0000256" key="1">
    <source>
        <dbReference type="SAM" id="Phobius"/>
    </source>
</evidence>
<keyword evidence="1" id="KW-0472">Membrane</keyword>
<proteinExistence type="predicted"/>
<dbReference type="Pfam" id="PF07786">
    <property type="entry name" value="HGSNAT_cat"/>
    <property type="match status" value="1"/>
</dbReference>
<accession>A0A645INY1</accession>
<keyword evidence="1" id="KW-1133">Transmembrane helix</keyword>
<keyword evidence="1" id="KW-0812">Transmembrane</keyword>
<dbReference type="EMBL" id="VSSQ01119725">
    <property type="protein sequence ID" value="MPN53031.1"/>
    <property type="molecule type" value="Genomic_DNA"/>
</dbReference>
<dbReference type="AlphaFoldDB" id="A0A645INY1"/>
<evidence type="ECO:0000259" key="2">
    <source>
        <dbReference type="Pfam" id="PF07786"/>
    </source>
</evidence>